<dbReference type="InterPro" id="IPR008271">
    <property type="entry name" value="Ser/Thr_kinase_AS"/>
</dbReference>
<dbReference type="PANTHER" id="PTHR11042">
    <property type="entry name" value="EUKARYOTIC TRANSLATION INITIATION FACTOR 2-ALPHA KINASE EIF2-ALPHA KINASE -RELATED"/>
    <property type="match status" value="1"/>
</dbReference>
<reference evidence="7" key="1">
    <citation type="journal article" date="2016" name="Gigascience">
        <title>De novo construction of an expanded transcriptome assembly for the western tarnished plant bug, Lygus hesperus.</title>
        <authorList>
            <person name="Tassone E.E."/>
            <person name="Geib S.M."/>
            <person name="Hall B."/>
            <person name="Fabrick J.A."/>
            <person name="Brent C.S."/>
            <person name="Hull J.J."/>
        </authorList>
    </citation>
    <scope>NUCLEOTIDE SEQUENCE</scope>
</reference>
<dbReference type="GO" id="GO:0005634">
    <property type="term" value="C:nucleus"/>
    <property type="evidence" value="ECO:0007669"/>
    <property type="project" value="TreeGrafter"/>
</dbReference>
<dbReference type="InterPro" id="IPR000719">
    <property type="entry name" value="Prot_kinase_dom"/>
</dbReference>
<evidence type="ECO:0000259" key="6">
    <source>
        <dbReference type="PROSITE" id="PS50011"/>
    </source>
</evidence>
<name>A0A146M737_LYGHE</name>
<dbReference type="Gene3D" id="1.10.510.10">
    <property type="entry name" value="Transferase(Phosphotransferase) domain 1"/>
    <property type="match status" value="1"/>
</dbReference>
<keyword evidence="4" id="KW-0067">ATP-binding</keyword>
<keyword evidence="2" id="KW-0547">Nucleotide-binding</keyword>
<keyword evidence="3" id="KW-0418">Kinase</keyword>
<feature type="domain" description="Protein kinase" evidence="6">
    <location>
        <begin position="1"/>
        <end position="319"/>
    </location>
</feature>
<dbReference type="EMBL" id="GDHC01003056">
    <property type="protein sequence ID" value="JAQ15573.1"/>
    <property type="molecule type" value="Transcribed_RNA"/>
</dbReference>
<comment type="similarity">
    <text evidence="5">Belongs to the protein kinase superfamily. Ser/Thr protein kinase family. GCN2 subfamily.</text>
</comment>
<keyword evidence="1" id="KW-0808">Transferase</keyword>
<dbReference type="InterPro" id="IPR050339">
    <property type="entry name" value="CC_SR_Kinase"/>
</dbReference>
<proteinExistence type="inferred from homology"/>
<evidence type="ECO:0000256" key="5">
    <source>
        <dbReference type="ARBA" id="ARBA00037982"/>
    </source>
</evidence>
<gene>
    <name evidence="7" type="ORF">g.13510</name>
</gene>
<dbReference type="SUPFAM" id="SSF56112">
    <property type="entry name" value="Protein kinase-like (PK-like)"/>
    <property type="match status" value="1"/>
</dbReference>
<evidence type="ECO:0000256" key="1">
    <source>
        <dbReference type="ARBA" id="ARBA00022679"/>
    </source>
</evidence>
<organism evidence="7">
    <name type="scientific">Lygus hesperus</name>
    <name type="common">Western plant bug</name>
    <dbReference type="NCBI Taxonomy" id="30085"/>
    <lineage>
        <taxon>Eukaryota</taxon>
        <taxon>Metazoa</taxon>
        <taxon>Ecdysozoa</taxon>
        <taxon>Arthropoda</taxon>
        <taxon>Hexapoda</taxon>
        <taxon>Insecta</taxon>
        <taxon>Pterygota</taxon>
        <taxon>Neoptera</taxon>
        <taxon>Paraneoptera</taxon>
        <taxon>Hemiptera</taxon>
        <taxon>Heteroptera</taxon>
        <taxon>Panheteroptera</taxon>
        <taxon>Cimicomorpha</taxon>
        <taxon>Miridae</taxon>
        <taxon>Mirini</taxon>
        <taxon>Lygus</taxon>
    </lineage>
</organism>
<accession>A0A146M737</accession>
<dbReference type="GO" id="GO:0005524">
    <property type="term" value="F:ATP binding"/>
    <property type="evidence" value="ECO:0007669"/>
    <property type="project" value="UniProtKB-KW"/>
</dbReference>
<dbReference type="PROSITE" id="PS00108">
    <property type="entry name" value="PROTEIN_KINASE_ST"/>
    <property type="match status" value="1"/>
</dbReference>
<evidence type="ECO:0000256" key="4">
    <source>
        <dbReference type="ARBA" id="ARBA00022840"/>
    </source>
</evidence>
<evidence type="ECO:0000256" key="2">
    <source>
        <dbReference type="ARBA" id="ARBA00022741"/>
    </source>
</evidence>
<dbReference type="PROSITE" id="PS50011">
    <property type="entry name" value="PROTEIN_KINASE_DOM"/>
    <property type="match status" value="1"/>
</dbReference>
<dbReference type="AlphaFoldDB" id="A0A146M737"/>
<evidence type="ECO:0000313" key="7">
    <source>
        <dbReference type="EMBL" id="JAQ15573.1"/>
    </source>
</evidence>
<dbReference type="Pfam" id="PF00069">
    <property type="entry name" value="Pkinase"/>
    <property type="match status" value="1"/>
</dbReference>
<dbReference type="GO" id="GO:0004672">
    <property type="term" value="F:protein kinase activity"/>
    <property type="evidence" value="ECO:0007669"/>
    <property type="project" value="InterPro"/>
</dbReference>
<dbReference type="InterPro" id="IPR011009">
    <property type="entry name" value="Kinase-like_dom_sf"/>
</dbReference>
<sequence length="319" mass="35365">MESRSLLLSGGMSGKDYIVHAFDSWIEQHRPHVYTVFEWCGGGSLQQLLQRYQNDAIKITRNDIDTFYVQNVKQLTAMLASKQLFCSSFTVLQFLRQILEALTHTHTWNISHCDIKPGNILLTTCGPVKPQQSCYVLNVLDAMVDPVGVGVHSNAGSCSTDPFALHTGTSTQSGIPNSASVHVQQKQRQLELFCKLGDYGLARYYINEQTEIMRNLYEIWGILLLAAGCESYLLPRAPTTATSDCDERARKYNPCPLQELFIPTELRVLSSTLVLPTNIASYVAAMQDSSQCHRSPSTAVHRTATIAADTVVTTAATEE</sequence>
<evidence type="ECO:0000256" key="3">
    <source>
        <dbReference type="ARBA" id="ARBA00022777"/>
    </source>
</evidence>
<protein>
    <recommendedName>
        <fullName evidence="6">Protein kinase domain-containing protein</fullName>
    </recommendedName>
</protein>
<dbReference type="GO" id="GO:0005737">
    <property type="term" value="C:cytoplasm"/>
    <property type="evidence" value="ECO:0007669"/>
    <property type="project" value="TreeGrafter"/>
</dbReference>